<comment type="caution">
    <text evidence="2">The sequence shown here is derived from an EMBL/GenBank/DDBJ whole genome shotgun (WGS) entry which is preliminary data.</text>
</comment>
<dbReference type="EMBL" id="SRLO01000089">
    <property type="protein sequence ID" value="TNN76837.1"/>
    <property type="molecule type" value="Genomic_DNA"/>
</dbReference>
<feature type="compositionally biased region" description="Basic residues" evidence="1">
    <location>
        <begin position="39"/>
        <end position="48"/>
    </location>
</feature>
<accession>A0A4Z2IGC6</accession>
<dbReference type="AlphaFoldDB" id="A0A4Z2IGC6"/>
<reference evidence="2 3" key="1">
    <citation type="submission" date="2019-03" db="EMBL/GenBank/DDBJ databases">
        <title>First draft genome of Liparis tanakae, snailfish: a comprehensive survey of snailfish specific genes.</title>
        <authorList>
            <person name="Kim W."/>
            <person name="Song I."/>
            <person name="Jeong J.-H."/>
            <person name="Kim D."/>
            <person name="Kim S."/>
            <person name="Ryu S."/>
            <person name="Song J.Y."/>
            <person name="Lee S.K."/>
        </authorList>
    </citation>
    <scope>NUCLEOTIDE SEQUENCE [LARGE SCALE GENOMIC DNA]</scope>
    <source>
        <tissue evidence="2">Muscle</tissue>
    </source>
</reference>
<evidence type="ECO:0000256" key="1">
    <source>
        <dbReference type="SAM" id="MobiDB-lite"/>
    </source>
</evidence>
<feature type="region of interest" description="Disordered" evidence="1">
    <location>
        <begin position="21"/>
        <end position="48"/>
    </location>
</feature>
<sequence length="74" mass="8559">MKQSEEQEWLRADYAKAVHHHVGDTGSGYKAAEDETRAQQKHKTSRLNHPKRFKTRVVRSLPAKVIINNIHNTI</sequence>
<dbReference type="Proteomes" id="UP000314294">
    <property type="component" value="Unassembled WGS sequence"/>
</dbReference>
<evidence type="ECO:0000313" key="2">
    <source>
        <dbReference type="EMBL" id="TNN76837.1"/>
    </source>
</evidence>
<name>A0A4Z2IGC6_9TELE</name>
<protein>
    <submittedName>
        <fullName evidence="2">Uncharacterized protein</fullName>
    </submittedName>
</protein>
<evidence type="ECO:0000313" key="3">
    <source>
        <dbReference type="Proteomes" id="UP000314294"/>
    </source>
</evidence>
<gene>
    <name evidence="2" type="ORF">EYF80_012890</name>
</gene>
<proteinExistence type="predicted"/>
<organism evidence="2 3">
    <name type="scientific">Liparis tanakae</name>
    <name type="common">Tanaka's snailfish</name>
    <dbReference type="NCBI Taxonomy" id="230148"/>
    <lineage>
        <taxon>Eukaryota</taxon>
        <taxon>Metazoa</taxon>
        <taxon>Chordata</taxon>
        <taxon>Craniata</taxon>
        <taxon>Vertebrata</taxon>
        <taxon>Euteleostomi</taxon>
        <taxon>Actinopterygii</taxon>
        <taxon>Neopterygii</taxon>
        <taxon>Teleostei</taxon>
        <taxon>Neoteleostei</taxon>
        <taxon>Acanthomorphata</taxon>
        <taxon>Eupercaria</taxon>
        <taxon>Perciformes</taxon>
        <taxon>Cottioidei</taxon>
        <taxon>Cottales</taxon>
        <taxon>Liparidae</taxon>
        <taxon>Liparis</taxon>
    </lineage>
</organism>
<keyword evidence="3" id="KW-1185">Reference proteome</keyword>